<comment type="caution">
    <text evidence="1">The sequence shown here is derived from an EMBL/GenBank/DDBJ whole genome shotgun (WGS) entry which is preliminary data.</text>
</comment>
<name>A0ACB9GWB7_9ASTR</name>
<evidence type="ECO:0000313" key="2">
    <source>
        <dbReference type="Proteomes" id="UP001056120"/>
    </source>
</evidence>
<gene>
    <name evidence="1" type="ORF">L1987_42296</name>
</gene>
<protein>
    <submittedName>
        <fullName evidence="1">Uncharacterized protein</fullName>
    </submittedName>
</protein>
<reference evidence="2" key="1">
    <citation type="journal article" date="2022" name="Mol. Ecol. Resour.">
        <title>The genomes of chicory, endive, great burdock and yacon provide insights into Asteraceae palaeo-polyploidization history and plant inulin production.</title>
        <authorList>
            <person name="Fan W."/>
            <person name="Wang S."/>
            <person name="Wang H."/>
            <person name="Wang A."/>
            <person name="Jiang F."/>
            <person name="Liu H."/>
            <person name="Zhao H."/>
            <person name="Xu D."/>
            <person name="Zhang Y."/>
        </authorList>
    </citation>
    <scope>NUCLEOTIDE SEQUENCE [LARGE SCALE GENOMIC DNA]</scope>
    <source>
        <strain evidence="2">cv. Yunnan</strain>
    </source>
</reference>
<organism evidence="1 2">
    <name type="scientific">Smallanthus sonchifolius</name>
    <dbReference type="NCBI Taxonomy" id="185202"/>
    <lineage>
        <taxon>Eukaryota</taxon>
        <taxon>Viridiplantae</taxon>
        <taxon>Streptophyta</taxon>
        <taxon>Embryophyta</taxon>
        <taxon>Tracheophyta</taxon>
        <taxon>Spermatophyta</taxon>
        <taxon>Magnoliopsida</taxon>
        <taxon>eudicotyledons</taxon>
        <taxon>Gunneridae</taxon>
        <taxon>Pentapetalae</taxon>
        <taxon>asterids</taxon>
        <taxon>campanulids</taxon>
        <taxon>Asterales</taxon>
        <taxon>Asteraceae</taxon>
        <taxon>Asteroideae</taxon>
        <taxon>Heliantheae alliance</taxon>
        <taxon>Millerieae</taxon>
        <taxon>Smallanthus</taxon>
    </lineage>
</organism>
<proteinExistence type="predicted"/>
<dbReference type="Proteomes" id="UP001056120">
    <property type="component" value="Linkage Group LG13"/>
</dbReference>
<sequence length="139" mass="15592">MKSKRTSKNRVDLEAHQEVDLEELEGDLGDGDGDVEQEGLFFASEAYVQQLEASRLKLLHLEQEFEQTKAQFITDVIKFISGCMASLSAMVQLELPHLLEPRASDSHGELNQRMGPQFQKLNKALIELIDHPVVGMGMP</sequence>
<accession>A0ACB9GWB7</accession>
<evidence type="ECO:0000313" key="1">
    <source>
        <dbReference type="EMBL" id="KAI3787667.1"/>
    </source>
</evidence>
<dbReference type="EMBL" id="CM042030">
    <property type="protein sequence ID" value="KAI3787667.1"/>
    <property type="molecule type" value="Genomic_DNA"/>
</dbReference>
<keyword evidence="2" id="KW-1185">Reference proteome</keyword>
<reference evidence="1 2" key="2">
    <citation type="journal article" date="2022" name="Mol. Ecol. Resour.">
        <title>The genomes of chicory, endive, great burdock and yacon provide insights into Asteraceae paleo-polyploidization history and plant inulin production.</title>
        <authorList>
            <person name="Fan W."/>
            <person name="Wang S."/>
            <person name="Wang H."/>
            <person name="Wang A."/>
            <person name="Jiang F."/>
            <person name="Liu H."/>
            <person name="Zhao H."/>
            <person name="Xu D."/>
            <person name="Zhang Y."/>
        </authorList>
    </citation>
    <scope>NUCLEOTIDE SEQUENCE [LARGE SCALE GENOMIC DNA]</scope>
    <source>
        <strain evidence="2">cv. Yunnan</strain>
        <tissue evidence="1">Leaves</tissue>
    </source>
</reference>